<feature type="signal peptide" evidence="7">
    <location>
        <begin position="1"/>
        <end position="17"/>
    </location>
</feature>
<protein>
    <recommendedName>
        <fullName evidence="7">Dipeptidyl-peptidase</fullName>
        <ecNumber evidence="7">3.4.14.-</ecNumber>
    </recommendedName>
</protein>
<evidence type="ECO:0000256" key="3">
    <source>
        <dbReference type="ARBA" id="ARBA00022670"/>
    </source>
</evidence>
<evidence type="ECO:0000313" key="9">
    <source>
        <dbReference type="Proteomes" id="UP001398556"/>
    </source>
</evidence>
<evidence type="ECO:0000256" key="4">
    <source>
        <dbReference type="ARBA" id="ARBA00022729"/>
    </source>
</evidence>
<evidence type="ECO:0000256" key="5">
    <source>
        <dbReference type="ARBA" id="ARBA00022801"/>
    </source>
</evidence>
<keyword evidence="5 7" id="KW-0378">Hydrolase</keyword>
<dbReference type="InterPro" id="IPR009003">
    <property type="entry name" value="Peptidase_S1_PA"/>
</dbReference>
<comment type="caution">
    <text evidence="8">The sequence shown here is derived from an EMBL/GenBank/DDBJ whole genome shotgun (WGS) entry which is preliminary data.</text>
</comment>
<keyword evidence="2 7" id="KW-0031">Aminopeptidase</keyword>
<sequence length="722" mass="82489">MKFLKVLLLFFIIQVQAQQGGMWIPSLLDGINESEMKNLGMKMSVKDIYDVNNSSLKDAVPQFNGGCTSEVISPKGLLLTNHHCGYAQIQSHSTVDHDYLTDGFWAFKMEDELPNKDLSVTFIVKIEDVTQLVLQGTETLSSEAEKQQKIQKNITSLSNSLPKENWQENKIRTFYEGNQYMLFVTETYTDVRLVGAPPSSIGKFGSDTDNWVWPRHTGDFSIFRIYADKNNKPAPYSKDNVPYTPKHFLPVSLDGVAEDDFTLVFGYPGSTNEYLPAVAVEQIVNELNPAKIEIRDKALKVADAYMRQDNAIKIQYASKYASIANYWKKWIGESQGLKKSNAVAIKKSEEKQFIEKVTKAGKEKEYGSLLNDFEKNYIEIAPYALARDYFQEIVLRNTELLKVVYNVYQLDQIYKFRGEQSFNDRKNNLISGLSSLYKNYNNNVDRDVFEQLITLYITKSPRQFLPKSLNNVEVKKLADEIYTNSKFTSYEGFKEILEGDARTVLKNINNDKAFLLVKELTDIYNTQIAPKYEEINLKITALQRDYMKAQLELNKDKRIFPNANSTLRVTYGKVKGYEPKDATIYTPITYLEGVMEKYIPGDYEFDVSPKLIDLFNKKDYGIYGENGKMPVNFIGTNHTTGGNSGSPAIDANGNLIGLNFDRAWEGTMSDIYYSPNICRNIMVDARYILFVIDKYAGAKNLIEELKIVHPKKDKSSKNKKKK</sequence>
<evidence type="ECO:0000256" key="1">
    <source>
        <dbReference type="ARBA" id="ARBA00010491"/>
    </source>
</evidence>
<dbReference type="Pfam" id="PF10459">
    <property type="entry name" value="Peptidase_S46"/>
    <property type="match status" value="1"/>
</dbReference>
<dbReference type="EMBL" id="JBBYHU010000001">
    <property type="protein sequence ID" value="MEL1239467.1"/>
    <property type="molecule type" value="Genomic_DNA"/>
</dbReference>
<keyword evidence="3 7" id="KW-0645">Protease</keyword>
<dbReference type="RefSeq" id="WP_341698753.1">
    <property type="nucleotide sequence ID" value="NZ_JBBYHU010000001.1"/>
</dbReference>
<proteinExistence type="inferred from homology"/>
<dbReference type="PANTHER" id="PTHR38469">
    <property type="entry name" value="PERIPLASMIC PEPTIDASE SUBFAMILY S1B"/>
    <property type="match status" value="1"/>
</dbReference>
<reference evidence="8 9" key="1">
    <citation type="submission" date="2024-04" db="EMBL/GenBank/DDBJ databases">
        <title>Flavobacterium sp. DGU99 16S ribosomal RNA gene Genome sequencing and assembly.</title>
        <authorList>
            <person name="Park S."/>
        </authorList>
    </citation>
    <scope>NUCLEOTIDE SEQUENCE [LARGE SCALE GENOMIC DNA]</scope>
    <source>
        <strain evidence="8 9">DGU99</strain>
    </source>
</reference>
<comment type="similarity">
    <text evidence="1 7">Belongs to the peptidase S46 family.</text>
</comment>
<evidence type="ECO:0000256" key="6">
    <source>
        <dbReference type="ARBA" id="ARBA00022825"/>
    </source>
</evidence>
<gene>
    <name evidence="8" type="ORF">AAEO59_00235</name>
</gene>
<dbReference type="InterPro" id="IPR019500">
    <property type="entry name" value="Pep_S46"/>
</dbReference>
<dbReference type="SUPFAM" id="SSF50494">
    <property type="entry name" value="Trypsin-like serine proteases"/>
    <property type="match status" value="1"/>
</dbReference>
<comment type="function">
    <text evidence="7">Catalyzes the removal of dipeptides from the N-terminus of oligopeptides.</text>
</comment>
<evidence type="ECO:0000256" key="2">
    <source>
        <dbReference type="ARBA" id="ARBA00022438"/>
    </source>
</evidence>
<keyword evidence="4 7" id="KW-0732">Signal</keyword>
<keyword evidence="9" id="KW-1185">Reference proteome</keyword>
<keyword evidence="6 7" id="KW-0720">Serine protease</keyword>
<dbReference type="EC" id="3.4.14.-" evidence="7"/>
<evidence type="ECO:0000256" key="7">
    <source>
        <dbReference type="RuleBase" id="RU366067"/>
    </source>
</evidence>
<evidence type="ECO:0000313" key="8">
    <source>
        <dbReference type="EMBL" id="MEL1239467.1"/>
    </source>
</evidence>
<dbReference type="Proteomes" id="UP001398556">
    <property type="component" value="Unassembled WGS sequence"/>
</dbReference>
<dbReference type="PANTHER" id="PTHR38469:SF1">
    <property type="entry name" value="PERIPLASMIC PEPTIDASE SUBFAMILY S1B"/>
    <property type="match status" value="1"/>
</dbReference>
<name>A0ABU9HIB8_9FLAO</name>
<organism evidence="8 9">
    <name type="scientific">Flavobacterium flavipallidum</name>
    <dbReference type="NCBI Taxonomy" id="3139140"/>
    <lineage>
        <taxon>Bacteria</taxon>
        <taxon>Pseudomonadati</taxon>
        <taxon>Bacteroidota</taxon>
        <taxon>Flavobacteriia</taxon>
        <taxon>Flavobacteriales</taxon>
        <taxon>Flavobacteriaceae</taxon>
        <taxon>Flavobacterium</taxon>
    </lineage>
</organism>
<feature type="chain" id="PRO_5045008033" description="Dipeptidyl-peptidase" evidence="7">
    <location>
        <begin position="18"/>
        <end position="722"/>
    </location>
</feature>
<accession>A0ABU9HIB8</accession>